<keyword evidence="4 7" id="KW-0812">Transmembrane</keyword>
<feature type="domain" description="Glycine transporter" evidence="8">
    <location>
        <begin position="8"/>
        <end position="82"/>
    </location>
</feature>
<evidence type="ECO:0000256" key="1">
    <source>
        <dbReference type="ARBA" id="ARBA00004651"/>
    </source>
</evidence>
<dbReference type="OrthoDB" id="9791874at2"/>
<keyword evidence="3" id="KW-1003">Cell membrane</keyword>
<feature type="transmembrane region" description="Helical" evidence="7">
    <location>
        <begin position="118"/>
        <end position="139"/>
    </location>
</feature>
<evidence type="ECO:0000256" key="5">
    <source>
        <dbReference type="ARBA" id="ARBA00022989"/>
    </source>
</evidence>
<comment type="similarity">
    <text evidence="2">Belongs to the UPF0126 family.</text>
</comment>
<dbReference type="RefSeq" id="WP_136462032.1">
    <property type="nucleotide sequence ID" value="NZ_SRKY01000001.1"/>
</dbReference>
<comment type="caution">
    <text evidence="9">The sequence shown here is derived from an EMBL/GenBank/DDBJ whole genome shotgun (WGS) entry which is preliminary data.</text>
</comment>
<name>A0A4S4NHF8_9RHOB</name>
<evidence type="ECO:0000256" key="6">
    <source>
        <dbReference type="ARBA" id="ARBA00023136"/>
    </source>
</evidence>
<keyword evidence="10" id="KW-1185">Reference proteome</keyword>
<proteinExistence type="inferred from homology"/>
<dbReference type="EMBL" id="SRKY01000001">
    <property type="protein sequence ID" value="THH39114.1"/>
    <property type="molecule type" value="Genomic_DNA"/>
</dbReference>
<feature type="transmembrane region" description="Helical" evidence="7">
    <location>
        <begin position="174"/>
        <end position="190"/>
    </location>
</feature>
<keyword evidence="6 7" id="KW-0472">Membrane</keyword>
<feature type="transmembrane region" description="Helical" evidence="7">
    <location>
        <begin position="61"/>
        <end position="81"/>
    </location>
</feature>
<gene>
    <name evidence="9" type="ORF">E4Z66_06035</name>
</gene>
<comment type="subcellular location">
    <subcellularLocation>
        <location evidence="1">Cell membrane</location>
        <topology evidence="1">Multi-pass membrane protein</topology>
    </subcellularLocation>
</comment>
<feature type="transmembrane region" description="Helical" evidence="7">
    <location>
        <begin position="151"/>
        <end position="168"/>
    </location>
</feature>
<dbReference type="Pfam" id="PF03458">
    <property type="entry name" value="Gly_transporter"/>
    <property type="match status" value="2"/>
</dbReference>
<evidence type="ECO:0000256" key="7">
    <source>
        <dbReference type="SAM" id="Phobius"/>
    </source>
</evidence>
<feature type="transmembrane region" description="Helical" evidence="7">
    <location>
        <begin position="6"/>
        <end position="25"/>
    </location>
</feature>
<accession>A0A4S4NHF8</accession>
<dbReference type="Proteomes" id="UP000306602">
    <property type="component" value="Unassembled WGS sequence"/>
</dbReference>
<evidence type="ECO:0000313" key="9">
    <source>
        <dbReference type="EMBL" id="THH39114.1"/>
    </source>
</evidence>
<evidence type="ECO:0000313" key="10">
    <source>
        <dbReference type="Proteomes" id="UP000306602"/>
    </source>
</evidence>
<dbReference type="GO" id="GO:0005886">
    <property type="term" value="C:plasma membrane"/>
    <property type="evidence" value="ECO:0007669"/>
    <property type="project" value="UniProtKB-SubCell"/>
</dbReference>
<dbReference type="PANTHER" id="PTHR30506:SF3">
    <property type="entry name" value="UPF0126 INNER MEMBRANE PROTEIN YADS-RELATED"/>
    <property type="match status" value="1"/>
</dbReference>
<feature type="domain" description="Glycine transporter" evidence="8">
    <location>
        <begin position="94"/>
        <end position="166"/>
    </location>
</feature>
<evidence type="ECO:0000259" key="8">
    <source>
        <dbReference type="Pfam" id="PF03458"/>
    </source>
</evidence>
<dbReference type="PANTHER" id="PTHR30506">
    <property type="entry name" value="INNER MEMBRANE PROTEIN"/>
    <property type="match status" value="1"/>
</dbReference>
<feature type="transmembrane region" description="Helical" evidence="7">
    <location>
        <begin position="32"/>
        <end position="49"/>
    </location>
</feature>
<dbReference type="InterPro" id="IPR005115">
    <property type="entry name" value="Gly_transporter"/>
</dbReference>
<feature type="transmembrane region" description="Helical" evidence="7">
    <location>
        <begin position="93"/>
        <end position="112"/>
    </location>
</feature>
<protein>
    <submittedName>
        <fullName evidence="9">Trimeric intracellular cation channel family protein</fullName>
    </submittedName>
</protein>
<organism evidence="9 10">
    <name type="scientific">Aliishimia ponticola</name>
    <dbReference type="NCBI Taxonomy" id="2499833"/>
    <lineage>
        <taxon>Bacteria</taxon>
        <taxon>Pseudomonadati</taxon>
        <taxon>Pseudomonadota</taxon>
        <taxon>Alphaproteobacteria</taxon>
        <taxon>Rhodobacterales</taxon>
        <taxon>Paracoccaceae</taxon>
        <taxon>Aliishimia</taxon>
    </lineage>
</organism>
<evidence type="ECO:0000256" key="2">
    <source>
        <dbReference type="ARBA" id="ARBA00008193"/>
    </source>
</evidence>
<evidence type="ECO:0000256" key="3">
    <source>
        <dbReference type="ARBA" id="ARBA00022475"/>
    </source>
</evidence>
<sequence>MTLPVGILLDLAGTFVFGISGAMLAVRRGLDVFGIAALAVAAALAGGMIRDMLLGAEPVAAFAQPLYLWAALAAAGLVFFAHRALERLANPVMLLDALGLGLFAVAGCRKALQFGLDPLPAILLGVLTAVGGGAVRDLLVTEVPRVLREEVYALAALVGAAIVVIGDRLSLPEIWVLPVGVLSAFLLRVLSVRRGWQAPKAPGSGSPD</sequence>
<evidence type="ECO:0000256" key="4">
    <source>
        <dbReference type="ARBA" id="ARBA00022692"/>
    </source>
</evidence>
<keyword evidence="5 7" id="KW-1133">Transmembrane helix</keyword>
<dbReference type="AlphaFoldDB" id="A0A4S4NHF8"/>
<reference evidence="9 10" key="1">
    <citation type="submission" date="2019-04" db="EMBL/GenBank/DDBJ databases">
        <title>Shimia ponticola sp. nov., isolated from seawater.</title>
        <authorList>
            <person name="Kim Y.-O."/>
            <person name="Yoon J.-H."/>
        </authorList>
    </citation>
    <scope>NUCLEOTIDE SEQUENCE [LARGE SCALE GENOMIC DNA]</scope>
    <source>
        <strain evidence="9 10">MYP11</strain>
    </source>
</reference>